<sequence length="96" mass="10411">MKRFVLSLLFVTSHGKPAKEASKPPHIIFILADDLGWNDVSFHGSRQIPTPNIDALAATGVILQRHYTATVCTPSRAALLTSMYPARSGTQTAPHT</sequence>
<reference evidence="1" key="1">
    <citation type="submission" date="2020-05" db="EMBL/GenBank/DDBJ databases">
        <title>Large-scale comparative analyses of tick genomes elucidate their genetic diversity and vector capacities.</title>
        <authorList>
            <person name="Jia N."/>
            <person name="Wang J."/>
            <person name="Shi W."/>
            <person name="Du L."/>
            <person name="Sun Y."/>
            <person name="Zhan W."/>
            <person name="Jiang J."/>
            <person name="Wang Q."/>
            <person name="Zhang B."/>
            <person name="Ji P."/>
            <person name="Sakyi L.B."/>
            <person name="Cui X."/>
            <person name="Yuan T."/>
            <person name="Jiang B."/>
            <person name="Yang W."/>
            <person name="Lam T.T.-Y."/>
            <person name="Chang Q."/>
            <person name="Ding S."/>
            <person name="Wang X."/>
            <person name="Zhu J."/>
            <person name="Ruan X."/>
            <person name="Zhao L."/>
            <person name="Wei J."/>
            <person name="Que T."/>
            <person name="Du C."/>
            <person name="Cheng J."/>
            <person name="Dai P."/>
            <person name="Han X."/>
            <person name="Huang E."/>
            <person name="Gao Y."/>
            <person name="Liu J."/>
            <person name="Shao H."/>
            <person name="Ye R."/>
            <person name="Li L."/>
            <person name="Wei W."/>
            <person name="Wang X."/>
            <person name="Wang C."/>
            <person name="Yang T."/>
            <person name="Huo Q."/>
            <person name="Li W."/>
            <person name="Guo W."/>
            <person name="Chen H."/>
            <person name="Zhou L."/>
            <person name="Ni X."/>
            <person name="Tian J."/>
            <person name="Zhou Y."/>
            <person name="Sheng Y."/>
            <person name="Liu T."/>
            <person name="Pan Y."/>
            <person name="Xia L."/>
            <person name="Li J."/>
            <person name="Zhao F."/>
            <person name="Cao W."/>
        </authorList>
    </citation>
    <scope>NUCLEOTIDE SEQUENCE</scope>
    <source>
        <strain evidence="1">Hyas-2018</strain>
    </source>
</reference>
<keyword evidence="2" id="KW-1185">Reference proteome</keyword>
<organism evidence="1 2">
    <name type="scientific">Hyalomma asiaticum</name>
    <name type="common">Tick</name>
    <dbReference type="NCBI Taxonomy" id="266040"/>
    <lineage>
        <taxon>Eukaryota</taxon>
        <taxon>Metazoa</taxon>
        <taxon>Ecdysozoa</taxon>
        <taxon>Arthropoda</taxon>
        <taxon>Chelicerata</taxon>
        <taxon>Arachnida</taxon>
        <taxon>Acari</taxon>
        <taxon>Parasitiformes</taxon>
        <taxon>Ixodida</taxon>
        <taxon>Ixodoidea</taxon>
        <taxon>Ixodidae</taxon>
        <taxon>Hyalomminae</taxon>
        <taxon>Hyalomma</taxon>
    </lineage>
</organism>
<evidence type="ECO:0000313" key="2">
    <source>
        <dbReference type="Proteomes" id="UP000821845"/>
    </source>
</evidence>
<name>A0ACB7RRZ0_HYAAI</name>
<comment type="caution">
    <text evidence="1">The sequence shown here is derived from an EMBL/GenBank/DDBJ whole genome shotgun (WGS) entry which is preliminary data.</text>
</comment>
<evidence type="ECO:0000313" key="1">
    <source>
        <dbReference type="EMBL" id="KAH6925393.1"/>
    </source>
</evidence>
<dbReference type="Proteomes" id="UP000821845">
    <property type="component" value="Chromosome 7"/>
</dbReference>
<dbReference type="EMBL" id="CM023487">
    <property type="protein sequence ID" value="KAH6925393.1"/>
    <property type="molecule type" value="Genomic_DNA"/>
</dbReference>
<accession>A0ACB7RRZ0</accession>
<proteinExistence type="predicted"/>
<protein>
    <submittedName>
        <fullName evidence="1">Uncharacterized protein</fullName>
    </submittedName>
</protein>
<gene>
    <name evidence="1" type="ORF">HPB50_004520</name>
</gene>